<proteinExistence type="predicted"/>
<dbReference type="Proteomes" id="UP000606490">
    <property type="component" value="Unassembled WGS sequence"/>
</dbReference>
<dbReference type="Pfam" id="PF00990">
    <property type="entry name" value="GGDEF"/>
    <property type="match status" value="1"/>
</dbReference>
<dbReference type="PANTHER" id="PTHR33121">
    <property type="entry name" value="CYCLIC DI-GMP PHOSPHODIESTERASE PDEF"/>
    <property type="match status" value="1"/>
</dbReference>
<dbReference type="RefSeq" id="WP_202827582.1">
    <property type="nucleotide sequence ID" value="NZ_JAEUXJ010000010.1"/>
</dbReference>
<protein>
    <submittedName>
        <fullName evidence="2">GGDEF domain-containing protein</fullName>
    </submittedName>
</protein>
<name>A0ABS1V854_9PROT</name>
<dbReference type="InterPro" id="IPR043128">
    <property type="entry name" value="Rev_trsase/Diguanyl_cyclase"/>
</dbReference>
<dbReference type="InterPro" id="IPR000160">
    <property type="entry name" value="GGDEF_dom"/>
</dbReference>
<gene>
    <name evidence="2" type="ORF">JMJ55_21120</name>
</gene>
<evidence type="ECO:0000313" key="3">
    <source>
        <dbReference type="Proteomes" id="UP000606490"/>
    </source>
</evidence>
<dbReference type="EMBL" id="JAEUXJ010000010">
    <property type="protein sequence ID" value="MBL6457844.1"/>
    <property type="molecule type" value="Genomic_DNA"/>
</dbReference>
<dbReference type="SMART" id="SM00267">
    <property type="entry name" value="GGDEF"/>
    <property type="match status" value="1"/>
</dbReference>
<dbReference type="Gene3D" id="3.30.70.270">
    <property type="match status" value="1"/>
</dbReference>
<feature type="domain" description="GGDEF" evidence="1">
    <location>
        <begin position="43"/>
        <end position="174"/>
    </location>
</feature>
<dbReference type="InterPro" id="IPR050706">
    <property type="entry name" value="Cyclic-di-GMP_PDE-like"/>
</dbReference>
<reference evidence="2 3" key="1">
    <citation type="submission" date="2021-01" db="EMBL/GenBank/DDBJ databases">
        <title>Belnapia mucosa sp. nov. and Belnapia arida sp. nov., isolated from the Tabernas Desert (Almeria, Spain).</title>
        <authorList>
            <person name="Molina-Menor E."/>
            <person name="Vidal-Verdu A."/>
            <person name="Calonge A."/>
            <person name="Satari L."/>
            <person name="Pereto Magraner J."/>
            <person name="Porcar Miralles M."/>
        </authorList>
    </citation>
    <scope>NUCLEOTIDE SEQUENCE [LARGE SCALE GENOMIC DNA]</scope>
    <source>
        <strain evidence="2 3">T6</strain>
    </source>
</reference>
<evidence type="ECO:0000259" key="1">
    <source>
        <dbReference type="PROSITE" id="PS50887"/>
    </source>
</evidence>
<sequence>MIPAPLSDDPNGRHRDPVTGAATEESLLRFLDAVLAMAEPNGPQVGMLCLEVDGLDRLAAAHGPALREAVLLGVADRMQERIRIQDLIGLVDGGLGICLAEIFPAQAHGAAQRLLRAVRLQPVPTPFGALPVTCSIGLALSRGHEEDGPALLARAQGLRRAARRAGGDTVVTTL</sequence>
<dbReference type="PROSITE" id="PS50887">
    <property type="entry name" value="GGDEF"/>
    <property type="match status" value="1"/>
</dbReference>
<dbReference type="SUPFAM" id="SSF55073">
    <property type="entry name" value="Nucleotide cyclase"/>
    <property type="match status" value="1"/>
</dbReference>
<keyword evidence="3" id="KW-1185">Reference proteome</keyword>
<evidence type="ECO:0000313" key="2">
    <source>
        <dbReference type="EMBL" id="MBL6457844.1"/>
    </source>
</evidence>
<organism evidence="2 3">
    <name type="scientific">Belnapia mucosa</name>
    <dbReference type="NCBI Taxonomy" id="2804532"/>
    <lineage>
        <taxon>Bacteria</taxon>
        <taxon>Pseudomonadati</taxon>
        <taxon>Pseudomonadota</taxon>
        <taxon>Alphaproteobacteria</taxon>
        <taxon>Acetobacterales</taxon>
        <taxon>Roseomonadaceae</taxon>
        <taxon>Belnapia</taxon>
    </lineage>
</organism>
<dbReference type="PANTHER" id="PTHR33121:SF79">
    <property type="entry name" value="CYCLIC DI-GMP PHOSPHODIESTERASE PDED-RELATED"/>
    <property type="match status" value="1"/>
</dbReference>
<comment type="caution">
    <text evidence="2">The sequence shown here is derived from an EMBL/GenBank/DDBJ whole genome shotgun (WGS) entry which is preliminary data.</text>
</comment>
<dbReference type="InterPro" id="IPR029787">
    <property type="entry name" value="Nucleotide_cyclase"/>
</dbReference>
<accession>A0ABS1V854</accession>